<protein>
    <submittedName>
        <fullName evidence="2">Peptidase S58 DmpA</fullName>
    </submittedName>
</protein>
<dbReference type="PANTHER" id="PTHR36512">
    <property type="entry name" value="D-AMINOPEPTIDASE"/>
    <property type="match status" value="1"/>
</dbReference>
<dbReference type="Gene3D" id="3.60.70.12">
    <property type="entry name" value="L-amino peptidase D-ALA esterase/amidase"/>
    <property type="match status" value="1"/>
</dbReference>
<dbReference type="Proteomes" id="UP000002247">
    <property type="component" value="Chromosome"/>
</dbReference>
<sequence>MPHSAEHDRITDVAGVLVGHCHRVDLASGWATGTTAVLVPDGAVAAVDARGGATGTRETDALSPGKSVTQAHAVVLSGGSAYGLAAADGTMRWLEERGHGVSAPGWGGVVPIVPAAVLFDLPLGSWSARPDADFGYRAAQSANAEFATGVVGAGAGATAGQLKGGIGTASAVVSSGLAQGAKVGALVAVNSSGSVYDPHTGSLWGELAFPLAKRRFPVLTGEALALLAERARANAEEGLIGFNTTIGVVATDMALSRDACLRLAGAAQDGLARAVRPAHGPFDGDAIFALSTGKGPQAFDRLVELAGLGELCEAAAHCVERAIVDAVVSASPLGGYPSYRDLIDPKNSL</sequence>
<dbReference type="EMBL" id="CP001958">
    <property type="protein sequence ID" value="ADG97993.1"/>
    <property type="molecule type" value="Genomic_DNA"/>
</dbReference>
<evidence type="ECO:0000313" key="2">
    <source>
        <dbReference type="EMBL" id="ADG97993.1"/>
    </source>
</evidence>
<dbReference type="InterPro" id="IPR016117">
    <property type="entry name" value="ArgJ-like_dom_sf"/>
</dbReference>
<accession>D6Z7R3</accession>
<dbReference type="SUPFAM" id="SSF56266">
    <property type="entry name" value="DmpA/ArgJ-like"/>
    <property type="match status" value="1"/>
</dbReference>
<dbReference type="GO" id="GO:0004177">
    <property type="term" value="F:aminopeptidase activity"/>
    <property type="evidence" value="ECO:0007669"/>
    <property type="project" value="TreeGrafter"/>
</dbReference>
<keyword evidence="3" id="KW-1185">Reference proteome</keyword>
<organism evidence="2 3">
    <name type="scientific">Segniliparus rotundus (strain ATCC BAA-972 / CDC 1076 / CIP 108378 / DSM 44985 / JCM 13578)</name>
    <dbReference type="NCBI Taxonomy" id="640132"/>
    <lineage>
        <taxon>Bacteria</taxon>
        <taxon>Bacillati</taxon>
        <taxon>Actinomycetota</taxon>
        <taxon>Actinomycetes</taxon>
        <taxon>Mycobacteriales</taxon>
        <taxon>Segniliparaceae</taxon>
        <taxon>Segniliparus</taxon>
    </lineage>
</organism>
<dbReference type="Pfam" id="PF03576">
    <property type="entry name" value="Peptidase_S58"/>
    <property type="match status" value="1"/>
</dbReference>
<proteinExistence type="inferred from homology"/>
<evidence type="ECO:0000256" key="1">
    <source>
        <dbReference type="ARBA" id="ARBA00007068"/>
    </source>
</evidence>
<dbReference type="KEGG" id="srt:Srot_1530"/>
<gene>
    <name evidence="2" type="ordered locus">Srot_1530</name>
</gene>
<reference evidence="2 3" key="1">
    <citation type="journal article" date="2010" name="Stand. Genomic Sci.">
        <title>Complete genome sequence of Segniliparus rotundus type strain (CDC 1076).</title>
        <authorList>
            <person name="Sikorski J."/>
            <person name="Lapidus A."/>
            <person name="Copeland A."/>
            <person name="Misra M."/>
            <person name="Glavina Del Rio T."/>
            <person name="Nolan M."/>
            <person name="Lucas S."/>
            <person name="Chen F."/>
            <person name="Tice H."/>
            <person name="Cheng J.F."/>
            <person name="Jando M."/>
            <person name="Schneider S."/>
            <person name="Bruce D."/>
            <person name="Goodwin L."/>
            <person name="Pitluck S."/>
            <person name="Liolios K."/>
            <person name="Mikhailova N."/>
            <person name="Pati A."/>
            <person name="Ivanova N."/>
            <person name="Mavromatis K."/>
            <person name="Chen A."/>
            <person name="Palaniappan K."/>
            <person name="Chertkov O."/>
            <person name="Land M."/>
            <person name="Hauser L."/>
            <person name="Chang Y.J."/>
            <person name="Jeffries C.D."/>
            <person name="Brettin T."/>
            <person name="Detter J.C."/>
            <person name="Han C."/>
            <person name="Rohde M."/>
            <person name="Goker M."/>
            <person name="Bristow J."/>
            <person name="Eisen J.A."/>
            <person name="Markowitz V."/>
            <person name="Hugenholtz P."/>
            <person name="Kyrpides N.C."/>
            <person name="Klenk H.P."/>
        </authorList>
    </citation>
    <scope>NUCLEOTIDE SEQUENCE [LARGE SCALE GENOMIC DNA]</scope>
    <source>
        <strain evidence="3">ATCC BAA-972 / CDC 1076 / CIP 108378 / DSM 44985 / JCM 13578</strain>
    </source>
</reference>
<dbReference type="CDD" id="cd02252">
    <property type="entry name" value="nylC_like"/>
    <property type="match status" value="1"/>
</dbReference>
<dbReference type="RefSeq" id="WP_013138446.1">
    <property type="nucleotide sequence ID" value="NC_014168.1"/>
</dbReference>
<dbReference type="HOGENOM" id="CLU_044458_0_0_11"/>
<dbReference type="STRING" id="640132.Srot_1530"/>
<dbReference type="eggNOG" id="COG3191">
    <property type="taxonomic scope" value="Bacteria"/>
</dbReference>
<dbReference type="MEROPS" id="P01.101"/>
<dbReference type="PANTHER" id="PTHR36512:SF3">
    <property type="entry name" value="BLR5678 PROTEIN"/>
    <property type="match status" value="1"/>
</dbReference>
<comment type="similarity">
    <text evidence="1">Belongs to the peptidase S58 family.</text>
</comment>
<dbReference type="AlphaFoldDB" id="D6Z7R3"/>
<name>D6Z7R3_SEGRD</name>
<dbReference type="InterPro" id="IPR005321">
    <property type="entry name" value="Peptidase_S58_DmpA"/>
</dbReference>
<dbReference type="OrthoDB" id="9808347at2"/>
<evidence type="ECO:0000313" key="3">
    <source>
        <dbReference type="Proteomes" id="UP000002247"/>
    </source>
</evidence>